<organism evidence="11 12">
    <name type="scientific">Victivallis vadensis</name>
    <dbReference type="NCBI Taxonomy" id="172901"/>
    <lineage>
        <taxon>Bacteria</taxon>
        <taxon>Pseudomonadati</taxon>
        <taxon>Lentisphaerota</taxon>
        <taxon>Lentisphaeria</taxon>
        <taxon>Victivallales</taxon>
        <taxon>Victivallaceae</taxon>
        <taxon>Victivallis</taxon>
    </lineage>
</organism>
<dbReference type="PANTHER" id="PTHR31297">
    <property type="entry name" value="GLUCAN ENDO-1,6-BETA-GLUCOSIDASE B"/>
    <property type="match status" value="1"/>
</dbReference>
<keyword evidence="8" id="KW-0732">Signal</keyword>
<dbReference type="Proteomes" id="UP000245959">
    <property type="component" value="Unassembled WGS sequence"/>
</dbReference>
<evidence type="ECO:0000256" key="4">
    <source>
        <dbReference type="ARBA" id="ARBA00023277"/>
    </source>
</evidence>
<dbReference type="InterPro" id="IPR050386">
    <property type="entry name" value="Glycosyl_hydrolase_5"/>
</dbReference>
<reference evidence="11 12" key="1">
    <citation type="submission" date="2018-04" db="EMBL/GenBank/DDBJ databases">
        <title>Genomic Encyclopedia of Type Strains, Phase IV (KMG-IV): sequencing the most valuable type-strain genomes for metagenomic binning, comparative biology and taxonomic classification.</title>
        <authorList>
            <person name="Goeker M."/>
        </authorList>
    </citation>
    <scope>NUCLEOTIDE SEQUENCE [LARGE SCALE GENOMIC DNA]</scope>
    <source>
        <strain evidence="11 12">DSM 14823</strain>
    </source>
</reference>
<dbReference type="Proteomes" id="UP000576225">
    <property type="component" value="Unassembled WGS sequence"/>
</dbReference>
<dbReference type="RefSeq" id="WP_116885829.1">
    <property type="nucleotide sequence ID" value="NZ_CABMMC010000161.1"/>
</dbReference>
<accession>A0A2U1AEE9</accession>
<gene>
    <name evidence="11" type="ORF">C8D82_14616</name>
    <name evidence="10" type="ORF">HF882_11155</name>
</gene>
<dbReference type="GO" id="GO:0008422">
    <property type="term" value="F:beta-glucosidase activity"/>
    <property type="evidence" value="ECO:0007669"/>
    <property type="project" value="TreeGrafter"/>
</dbReference>
<feature type="signal peptide" evidence="8">
    <location>
        <begin position="1"/>
        <end position="20"/>
    </location>
</feature>
<keyword evidence="6" id="KW-0624">Polysaccharide degradation</keyword>
<dbReference type="EMBL" id="QEKH01000046">
    <property type="protein sequence ID" value="PVY34794.1"/>
    <property type="molecule type" value="Genomic_DNA"/>
</dbReference>
<reference evidence="10 13" key="2">
    <citation type="submission" date="2020-04" db="EMBL/GenBank/DDBJ databases">
        <authorList>
            <person name="Hitch T.C.A."/>
            <person name="Wylensek D."/>
            <person name="Clavel T."/>
        </authorList>
    </citation>
    <scope>NUCLEOTIDE SEQUENCE [LARGE SCALE GENOMIC DNA]</scope>
    <source>
        <strain evidence="10 13">COR2-253-APC-1A</strain>
    </source>
</reference>
<keyword evidence="2 7" id="KW-0378">Hydrolase</keyword>
<comment type="caution">
    <text evidence="11">The sequence shown here is derived from an EMBL/GenBank/DDBJ whole genome shotgun (WGS) entry which is preliminary data.</text>
</comment>
<evidence type="ECO:0000259" key="9">
    <source>
        <dbReference type="Pfam" id="PF00150"/>
    </source>
</evidence>
<evidence type="ECO:0000256" key="2">
    <source>
        <dbReference type="ARBA" id="ARBA00022801"/>
    </source>
</evidence>
<evidence type="ECO:0000256" key="6">
    <source>
        <dbReference type="ARBA" id="ARBA00023326"/>
    </source>
</evidence>
<sequence length="498" mass="56748">MKIKLGILAALLAGSFGAAGGPAGDCGLAQAEWKLGTHSRLEERDGKRLLVVEVPEKDRNGSYLSRAEIDLSPFRGLPTTFSMRVRIDGIEKEAGRKGIKFMVTYQAPSGAGIWHGGWGIYGPADWRSVSFLSPIDDYTGKAELVLGVEKNFGKVEFDLDSFRAENHFDLDQSSARAVYTDRVLKEKRLRGVMSPGGNMTEDDFRTLREWGANLVRFQMQRLYQDCTDLDAYGRWLKGRLDHFEKLTEIAPRYGIRLILDLHSAPGGRRSDSAELLMLHSEEYAQYFVRIWEEIARRFKGNPAVFAYDLVNEPYQTGAARFDYLELQKRAAEAIRRIDPEVPIIVEANQLAAPVAFRYFRLLELPNIVYQAHMYVPESFTHQNTPGSRYPGVISGIEWNKEQLRHTLEPVRRFQQRHRARIYIGEFSAKTWAPGAERYIADCISLFEEYGWDWSYHAFREARSWNVELEGTQEKTVPSADNPRKKALLEGLGKNLVTP</sequence>
<dbReference type="InterPro" id="IPR017853">
    <property type="entry name" value="GH"/>
</dbReference>
<feature type="domain" description="Glycoside hydrolase family 5" evidence="9">
    <location>
        <begin position="199"/>
        <end position="456"/>
    </location>
</feature>
<name>A0A2U1AEE9_9BACT</name>
<keyword evidence="5 7" id="KW-0326">Glycosidase</keyword>
<dbReference type="AlphaFoldDB" id="A0A2U1AEE9"/>
<dbReference type="Gene3D" id="3.20.20.80">
    <property type="entry name" value="Glycosidases"/>
    <property type="match status" value="1"/>
</dbReference>
<dbReference type="EMBL" id="JABAEW010000019">
    <property type="protein sequence ID" value="NMD87142.1"/>
    <property type="molecule type" value="Genomic_DNA"/>
</dbReference>
<dbReference type="GO" id="GO:0030245">
    <property type="term" value="P:cellulose catabolic process"/>
    <property type="evidence" value="ECO:0007669"/>
    <property type="project" value="UniProtKB-KW"/>
</dbReference>
<evidence type="ECO:0000313" key="12">
    <source>
        <dbReference type="Proteomes" id="UP000245959"/>
    </source>
</evidence>
<dbReference type="InterPro" id="IPR001547">
    <property type="entry name" value="Glyco_hydro_5"/>
</dbReference>
<keyword evidence="4" id="KW-0119">Carbohydrate metabolism</keyword>
<dbReference type="SUPFAM" id="SSF51445">
    <property type="entry name" value="(Trans)glycosidases"/>
    <property type="match status" value="1"/>
</dbReference>
<dbReference type="Pfam" id="PF00150">
    <property type="entry name" value="Cellulase"/>
    <property type="match status" value="1"/>
</dbReference>
<dbReference type="GeneID" id="78297092"/>
<evidence type="ECO:0000256" key="3">
    <source>
        <dbReference type="ARBA" id="ARBA00023001"/>
    </source>
</evidence>
<dbReference type="PANTHER" id="PTHR31297:SF41">
    <property type="entry name" value="ENDOGLUCANASE, PUTATIVE (AFU_ORTHOLOGUE AFUA_5G01830)-RELATED"/>
    <property type="match status" value="1"/>
</dbReference>
<evidence type="ECO:0000256" key="5">
    <source>
        <dbReference type="ARBA" id="ARBA00023295"/>
    </source>
</evidence>
<evidence type="ECO:0000313" key="10">
    <source>
        <dbReference type="EMBL" id="NMD87142.1"/>
    </source>
</evidence>
<feature type="chain" id="PRO_5033327184" evidence="8">
    <location>
        <begin position="21"/>
        <end position="498"/>
    </location>
</feature>
<dbReference type="OrthoDB" id="9800955at2"/>
<proteinExistence type="inferred from homology"/>
<keyword evidence="12" id="KW-1185">Reference proteome</keyword>
<keyword evidence="3" id="KW-0136">Cellulose degradation</keyword>
<evidence type="ECO:0000256" key="1">
    <source>
        <dbReference type="ARBA" id="ARBA00005641"/>
    </source>
</evidence>
<dbReference type="GO" id="GO:0005576">
    <property type="term" value="C:extracellular region"/>
    <property type="evidence" value="ECO:0007669"/>
    <property type="project" value="TreeGrafter"/>
</dbReference>
<evidence type="ECO:0000256" key="7">
    <source>
        <dbReference type="RuleBase" id="RU361153"/>
    </source>
</evidence>
<comment type="similarity">
    <text evidence="1 7">Belongs to the glycosyl hydrolase 5 (cellulase A) family.</text>
</comment>
<evidence type="ECO:0000313" key="13">
    <source>
        <dbReference type="Proteomes" id="UP000576225"/>
    </source>
</evidence>
<evidence type="ECO:0000256" key="8">
    <source>
        <dbReference type="SAM" id="SignalP"/>
    </source>
</evidence>
<dbReference type="GO" id="GO:0009986">
    <property type="term" value="C:cell surface"/>
    <property type="evidence" value="ECO:0007669"/>
    <property type="project" value="TreeGrafter"/>
</dbReference>
<protein>
    <submittedName>
        <fullName evidence="11">Aryl-phospho-beta-D-glucosidase BglC (GH1 family)</fullName>
    </submittedName>
    <submittedName>
        <fullName evidence="10">Glycoside hydrolase family 5 protein</fullName>
    </submittedName>
</protein>
<evidence type="ECO:0000313" key="11">
    <source>
        <dbReference type="EMBL" id="PVY34794.1"/>
    </source>
</evidence>